<evidence type="ECO:0000313" key="3">
    <source>
        <dbReference type="Proteomes" id="UP000230233"/>
    </source>
</evidence>
<dbReference type="EMBL" id="PDUG01000003">
    <property type="protein sequence ID" value="PIC41711.1"/>
    <property type="molecule type" value="Genomic_DNA"/>
</dbReference>
<reference evidence="3" key="1">
    <citation type="submission" date="2017-10" db="EMBL/GenBank/DDBJ databases">
        <title>Rapid genome shrinkage in a self-fertile nematode reveals novel sperm competition proteins.</title>
        <authorList>
            <person name="Yin D."/>
            <person name="Schwarz E.M."/>
            <person name="Thomas C.G."/>
            <person name="Felde R.L."/>
            <person name="Korf I.F."/>
            <person name="Cutter A.D."/>
            <person name="Schartner C.M."/>
            <person name="Ralston E.J."/>
            <person name="Meyer B.J."/>
            <person name="Haag E.S."/>
        </authorList>
    </citation>
    <scope>NUCLEOTIDE SEQUENCE [LARGE SCALE GENOMIC DNA]</scope>
    <source>
        <strain evidence="3">JU1422</strain>
    </source>
</reference>
<name>A0A2G5UQS6_9PELO</name>
<proteinExistence type="predicted"/>
<gene>
    <name evidence="2" type="primary">Cnig_chr_III.g9038</name>
    <name evidence="2" type="ORF">B9Z55_009038</name>
</gene>
<evidence type="ECO:0000259" key="1">
    <source>
        <dbReference type="PROSITE" id="PS50181"/>
    </source>
</evidence>
<dbReference type="PANTHER" id="PTHR21503">
    <property type="entry name" value="F-BOX-CONTAINING HYPOTHETICAL PROTEIN C.ELEGANS"/>
    <property type="match status" value="1"/>
</dbReference>
<evidence type="ECO:0000313" key="2">
    <source>
        <dbReference type="EMBL" id="PIC41711.1"/>
    </source>
</evidence>
<protein>
    <recommendedName>
        <fullName evidence="1">F-box domain-containing protein</fullName>
    </recommendedName>
</protein>
<sequence>MLLSKFPYLVQKEILENMEYFDLFLLSFLSKNMVKLIKSSQATRFKCIPRIGFEMQKEHPTIYVSSESTKEVIMISSNISENLRNDNFQLNVSGKMINFEFVTCGFPMLAFNQCDKEVVFTSIHNCLLDLFGNTIEYEWTITDCKLVVPRVPNASLILTFWTTGIDEENMERFENAIPSSTIIKHFETIHWRPAATLKPESKFYQSESIEIRQDSLTVPVKLGYFQGRQASFRCNRGRISDLIEFVDRWKSGEGFQNLEHLEIIMIHTDFPLNGVLNAIGVKYIDATKTPPTHTLPKVYVGCSYKKNTDPITSRTYVVRETDNRVASISIEGGTLSFGVWNETEEEFLAMVD</sequence>
<dbReference type="PANTHER" id="PTHR21503:SF8">
    <property type="entry name" value="F-BOX ASSOCIATED DOMAIN-CONTAINING PROTEIN-RELATED"/>
    <property type="match status" value="1"/>
</dbReference>
<keyword evidence="3" id="KW-1185">Reference proteome</keyword>
<feature type="domain" description="F-box" evidence="1">
    <location>
        <begin position="1"/>
        <end position="48"/>
    </location>
</feature>
<comment type="caution">
    <text evidence="2">The sequence shown here is derived from an EMBL/GenBank/DDBJ whole genome shotgun (WGS) entry which is preliminary data.</text>
</comment>
<dbReference type="PROSITE" id="PS50181">
    <property type="entry name" value="FBOX"/>
    <property type="match status" value="1"/>
</dbReference>
<dbReference type="Proteomes" id="UP000230233">
    <property type="component" value="Chromosome III"/>
</dbReference>
<organism evidence="2 3">
    <name type="scientific">Caenorhabditis nigoni</name>
    <dbReference type="NCBI Taxonomy" id="1611254"/>
    <lineage>
        <taxon>Eukaryota</taxon>
        <taxon>Metazoa</taxon>
        <taxon>Ecdysozoa</taxon>
        <taxon>Nematoda</taxon>
        <taxon>Chromadorea</taxon>
        <taxon>Rhabditida</taxon>
        <taxon>Rhabditina</taxon>
        <taxon>Rhabditomorpha</taxon>
        <taxon>Rhabditoidea</taxon>
        <taxon>Rhabditidae</taxon>
        <taxon>Peloderinae</taxon>
        <taxon>Caenorhabditis</taxon>
    </lineage>
</organism>
<dbReference type="Pfam" id="PF00646">
    <property type="entry name" value="F-box"/>
    <property type="match status" value="1"/>
</dbReference>
<accession>A0A2G5UQS6</accession>
<dbReference type="AlphaFoldDB" id="A0A2G5UQS6"/>
<dbReference type="InterPro" id="IPR001810">
    <property type="entry name" value="F-box_dom"/>
</dbReference>